<feature type="region of interest" description="Disordered" evidence="1">
    <location>
        <begin position="109"/>
        <end position="128"/>
    </location>
</feature>
<evidence type="ECO:0000313" key="2">
    <source>
        <dbReference type="EMBL" id="WZN42000.1"/>
    </source>
</evidence>
<dbReference type="Pfam" id="PF20137">
    <property type="entry name" value="BubE"/>
    <property type="match status" value="1"/>
</dbReference>
<accession>A0ABZ2YQF6</accession>
<reference evidence="3" key="1">
    <citation type="submission" date="2024-03" db="EMBL/GenBank/DDBJ databases">
        <title>Chitinophaga horti sp. nov., isolated from garden soil.</title>
        <authorList>
            <person name="Lee D.S."/>
            <person name="Han D.M."/>
            <person name="Baek J.H."/>
            <person name="Choi D.G."/>
            <person name="Jeon J.H."/>
            <person name="Jeon C.O."/>
        </authorList>
    </citation>
    <scope>NUCLEOTIDE SEQUENCE [LARGE SCALE GENOMIC DNA]</scope>
    <source>
        <strain evidence="3">GPA1</strain>
    </source>
</reference>
<name>A0ABZ2YQF6_9BACT</name>
<evidence type="ECO:0000313" key="3">
    <source>
        <dbReference type="Proteomes" id="UP001485459"/>
    </source>
</evidence>
<organism evidence="2 3">
    <name type="scientific">Chitinophaga pollutisoli</name>
    <dbReference type="NCBI Taxonomy" id="3133966"/>
    <lineage>
        <taxon>Bacteria</taxon>
        <taxon>Pseudomonadati</taxon>
        <taxon>Bacteroidota</taxon>
        <taxon>Chitinophagia</taxon>
        <taxon>Chitinophagales</taxon>
        <taxon>Chitinophagaceae</taxon>
        <taxon>Chitinophaga</taxon>
    </lineage>
</organism>
<dbReference type="InterPro" id="IPR045384">
    <property type="entry name" value="DUF6527"/>
</dbReference>
<proteinExistence type="predicted"/>
<protein>
    <submittedName>
        <fullName evidence="2">DUF6527 family protein</fullName>
    </submittedName>
</protein>
<feature type="compositionally biased region" description="Basic residues" evidence="1">
    <location>
        <begin position="117"/>
        <end position="128"/>
    </location>
</feature>
<dbReference type="RefSeq" id="WP_341836843.1">
    <property type="nucleotide sequence ID" value="NZ_CP149822.1"/>
</dbReference>
<dbReference type="Proteomes" id="UP001485459">
    <property type="component" value="Chromosome"/>
</dbReference>
<keyword evidence="3" id="KW-1185">Reference proteome</keyword>
<dbReference type="EMBL" id="CP149822">
    <property type="protein sequence ID" value="WZN42000.1"/>
    <property type="molecule type" value="Genomic_DNA"/>
</dbReference>
<sequence>MQFLQSTRLNWTPRTLQHRFVNAIPEQIHEDVLYIALDYGTAVHLCACGCGSEVVTPFSPKDWKVIFDGETVTLYPSIGNWRLPCTSHYFIRGNAFVPAFTVAGNLKSSASAEGNRRGKRGKKRKKKR</sequence>
<evidence type="ECO:0000256" key="1">
    <source>
        <dbReference type="SAM" id="MobiDB-lite"/>
    </source>
</evidence>
<gene>
    <name evidence="2" type="ORF">WJU16_02985</name>
</gene>